<organism evidence="3 4">
    <name type="scientific">Toxocara canis</name>
    <name type="common">Canine roundworm</name>
    <dbReference type="NCBI Taxonomy" id="6265"/>
    <lineage>
        <taxon>Eukaryota</taxon>
        <taxon>Metazoa</taxon>
        <taxon>Ecdysozoa</taxon>
        <taxon>Nematoda</taxon>
        <taxon>Chromadorea</taxon>
        <taxon>Rhabditida</taxon>
        <taxon>Spirurina</taxon>
        <taxon>Ascaridomorpha</taxon>
        <taxon>Ascaridoidea</taxon>
        <taxon>Toxocaridae</taxon>
        <taxon>Toxocara</taxon>
    </lineage>
</organism>
<evidence type="ECO:0000313" key="2">
    <source>
        <dbReference type="EMBL" id="VDM46028.1"/>
    </source>
</evidence>
<protein>
    <submittedName>
        <fullName evidence="4">WD_REPEATS_REGION domain-containing protein</fullName>
    </submittedName>
</protein>
<dbReference type="WBParaSite" id="TCNE_0001470701-mRNA-1">
    <property type="protein sequence ID" value="TCNE_0001470701-mRNA-1"/>
    <property type="gene ID" value="TCNE_0001470701"/>
</dbReference>
<feature type="compositionally biased region" description="Basic and acidic residues" evidence="1">
    <location>
        <begin position="705"/>
        <end position="715"/>
    </location>
</feature>
<feature type="region of interest" description="Disordered" evidence="1">
    <location>
        <begin position="560"/>
        <end position="589"/>
    </location>
</feature>
<reference evidence="4" key="1">
    <citation type="submission" date="2016-06" db="UniProtKB">
        <authorList>
            <consortium name="WormBaseParasite"/>
        </authorList>
    </citation>
    <scope>IDENTIFICATION</scope>
</reference>
<evidence type="ECO:0000256" key="1">
    <source>
        <dbReference type="SAM" id="MobiDB-lite"/>
    </source>
</evidence>
<name>A0A183V1T7_TOXCA</name>
<reference evidence="2 3" key="2">
    <citation type="submission" date="2018-11" db="EMBL/GenBank/DDBJ databases">
        <authorList>
            <consortium name="Pathogen Informatics"/>
        </authorList>
    </citation>
    <scope>NUCLEOTIDE SEQUENCE [LARGE SCALE GENOMIC DNA]</scope>
</reference>
<feature type="compositionally biased region" description="Basic and acidic residues" evidence="1">
    <location>
        <begin position="453"/>
        <end position="483"/>
    </location>
</feature>
<feature type="region of interest" description="Disordered" evidence="1">
    <location>
        <begin position="620"/>
        <end position="740"/>
    </location>
</feature>
<proteinExistence type="predicted"/>
<feature type="region of interest" description="Disordered" evidence="1">
    <location>
        <begin position="452"/>
        <end position="540"/>
    </location>
</feature>
<dbReference type="EMBL" id="UYWY01022402">
    <property type="protein sequence ID" value="VDM46028.1"/>
    <property type="molecule type" value="Genomic_DNA"/>
</dbReference>
<feature type="compositionally biased region" description="Basic and acidic residues" evidence="1">
    <location>
        <begin position="634"/>
        <end position="643"/>
    </location>
</feature>
<accession>A0A183V1T7</accession>
<gene>
    <name evidence="2" type="ORF">TCNE_LOCUS14707</name>
</gene>
<keyword evidence="3" id="KW-1185">Reference proteome</keyword>
<dbReference type="AlphaFoldDB" id="A0A183V1T7"/>
<sequence length="740" mass="82350">MCESLSICRGFIGRQSLVSVISNDYRADLCIGLIEIEKDFFFIRLNLNEDVSVAVKVALYGDLLLLLSTDLHKTIDVMNRDRFFDSVDARQRELDEERRRSRAKIIDRKTRASSFFEDMAGPASRFERGHSIAGFDSDTTIGYGNNGFDVMLWTLRGNKRYGVAIANEDDQRYQIGLAVPEAAAVRSRDPFFSEPGLTTSTAQRLAVRAVRMDRSPQSSPVPPASADDTLFVKPTLPSITRLKPPRIYSSEPISRSRLTIPKRRFSPEPENKYAKALSGSRRPPAEIVDLIDLKRVLQVMPSTEFDIPHNFTPRYRKRTSMVADAIATPPVPEKKASLIGENLNTPPSLIHIPPIPFSETVDFSLPASFSRECTPIRASSHLSTRPSSQICTAATSSASSIRTRMTNTSLIGDRGSRELRRPLRYRTTQAQETPLARSSRIVKKAIEESDVIETPKDDVEGRVTRRSVREKDEHEESPARDVCEGEEQGTASGKEKATAEDSSGVTAVGSFEVGLMGEEDGRRESSEDGELNADDHLPKQSLSNYADEDEESALHIVEAAEDDEVASSEERTTEKQTEQQLESNETSSKVEDVLTFLTISTVVGDLVEQLLNRVCNGGDEHMADGLSGGLITEPLRRPGERRVVPPLRIRLPQPREARERKPARSKDYSPPGWSMPRQKQESQIASPKKAVHHEHYTRRSSRLSKPADVHIKPERSVSPSANRSLDLGSPQSVHSEVSIL</sequence>
<feature type="region of interest" description="Disordered" evidence="1">
    <location>
        <begin position="416"/>
        <end position="437"/>
    </location>
</feature>
<feature type="compositionally biased region" description="Basic and acidic residues" evidence="1">
    <location>
        <begin position="568"/>
        <end position="577"/>
    </location>
</feature>
<feature type="compositionally biased region" description="Basic and acidic residues" evidence="1">
    <location>
        <begin position="653"/>
        <end position="667"/>
    </location>
</feature>
<evidence type="ECO:0000313" key="4">
    <source>
        <dbReference type="WBParaSite" id="TCNE_0001470701-mRNA-1"/>
    </source>
</evidence>
<evidence type="ECO:0000313" key="3">
    <source>
        <dbReference type="Proteomes" id="UP000050794"/>
    </source>
</evidence>
<feature type="compositionally biased region" description="Basic residues" evidence="1">
    <location>
        <begin position="689"/>
        <end position="702"/>
    </location>
</feature>
<dbReference type="Proteomes" id="UP000050794">
    <property type="component" value="Unassembled WGS sequence"/>
</dbReference>
<feature type="compositionally biased region" description="Polar residues" evidence="1">
    <location>
        <begin position="717"/>
        <end position="740"/>
    </location>
</feature>